<gene>
    <name evidence="7" type="primary">LOC116305369</name>
</gene>
<keyword evidence="4" id="KW-1015">Disulfide bond</keyword>
<proteinExistence type="inferred from homology"/>
<evidence type="ECO:0000256" key="3">
    <source>
        <dbReference type="ARBA" id="ARBA00022525"/>
    </source>
</evidence>
<feature type="chain" id="PRO_5027702060" evidence="5">
    <location>
        <begin position="23"/>
        <end position="182"/>
    </location>
</feature>
<dbReference type="GeneID" id="116305369"/>
<evidence type="ECO:0000256" key="4">
    <source>
        <dbReference type="ARBA" id="ARBA00023157"/>
    </source>
</evidence>
<organism evidence="6 7">
    <name type="scientific">Actinia tenebrosa</name>
    <name type="common">Australian red waratah sea anemone</name>
    <dbReference type="NCBI Taxonomy" id="6105"/>
    <lineage>
        <taxon>Eukaryota</taxon>
        <taxon>Metazoa</taxon>
        <taxon>Cnidaria</taxon>
        <taxon>Anthozoa</taxon>
        <taxon>Hexacorallia</taxon>
        <taxon>Actiniaria</taxon>
        <taxon>Actiniidae</taxon>
        <taxon>Actinia</taxon>
    </lineage>
</organism>
<keyword evidence="5" id="KW-0732">Signal</keyword>
<keyword evidence="3" id="KW-0964">Secreted</keyword>
<dbReference type="InParanoid" id="A0A6P8IVU8"/>
<evidence type="ECO:0000256" key="1">
    <source>
        <dbReference type="ARBA" id="ARBA00004613"/>
    </source>
</evidence>
<dbReference type="OrthoDB" id="5975249at2759"/>
<feature type="signal peptide" evidence="5">
    <location>
        <begin position="1"/>
        <end position="22"/>
    </location>
</feature>
<comment type="subcellular location">
    <subcellularLocation>
        <location evidence="1">Secreted</location>
    </subcellularLocation>
</comment>
<dbReference type="GO" id="GO:0005576">
    <property type="term" value="C:extracellular region"/>
    <property type="evidence" value="ECO:0007669"/>
    <property type="project" value="UniProtKB-SubCell"/>
</dbReference>
<name>A0A6P8IVU8_ACTTE</name>
<dbReference type="RefSeq" id="XP_031571122.1">
    <property type="nucleotide sequence ID" value="XM_031715262.1"/>
</dbReference>
<evidence type="ECO:0000256" key="5">
    <source>
        <dbReference type="SAM" id="SignalP"/>
    </source>
</evidence>
<dbReference type="Pfam" id="PF14704">
    <property type="entry name" value="DERM"/>
    <property type="match status" value="1"/>
</dbReference>
<protein>
    <submittedName>
        <fullName evidence="7">Uncharacterized protein LOC116305369</fullName>
    </submittedName>
</protein>
<keyword evidence="6" id="KW-1185">Reference proteome</keyword>
<accession>A0A6P8IVU8</accession>
<evidence type="ECO:0000313" key="6">
    <source>
        <dbReference type="Proteomes" id="UP000515163"/>
    </source>
</evidence>
<dbReference type="AlphaFoldDB" id="A0A6P8IVU8"/>
<dbReference type="InterPro" id="IPR026645">
    <property type="entry name" value="Dermatopontin"/>
</dbReference>
<evidence type="ECO:0000313" key="7">
    <source>
        <dbReference type="RefSeq" id="XP_031571122.1"/>
    </source>
</evidence>
<reference evidence="7" key="1">
    <citation type="submission" date="2025-08" db="UniProtKB">
        <authorList>
            <consortium name="RefSeq"/>
        </authorList>
    </citation>
    <scope>IDENTIFICATION</scope>
    <source>
        <tissue evidence="7">Tentacle</tissue>
    </source>
</reference>
<sequence>MNQLKKAVVFLLLGVFVDELLGIPELWPNLGDNGHIIGLREDGGDPTIHVWCLNDKHETLKGLSSRGNYYCSSNPRCLHSFSTGNINKNSIDGRIDFVCPREGYISGIDEGYFFKDPASVEVRCCHDNHPRKGCFWVGWQNCFGRPFKFWVPDGYYMAGFRRKLHFDPKNIFSGVWDFYVCK</sequence>
<dbReference type="Proteomes" id="UP000515163">
    <property type="component" value="Unplaced"/>
</dbReference>
<comment type="similarity">
    <text evidence="2">Belongs to the dermatopontin family.</text>
</comment>
<dbReference type="KEGG" id="aten:116305369"/>
<evidence type="ECO:0000256" key="2">
    <source>
        <dbReference type="ARBA" id="ARBA00008712"/>
    </source>
</evidence>